<evidence type="ECO:0000313" key="2">
    <source>
        <dbReference type="Proteomes" id="UP000053617"/>
    </source>
</evidence>
<dbReference type="EMBL" id="KN847481">
    <property type="protein sequence ID" value="KIX01843.1"/>
    <property type="molecule type" value="Genomic_DNA"/>
</dbReference>
<dbReference type="VEuPathDB" id="FungiDB:Z518_09570"/>
<gene>
    <name evidence="1" type="ORF">Z518_09570</name>
</gene>
<protein>
    <submittedName>
        <fullName evidence="1">Rhinocladiella mackenziei CBS 650.93 unplaced genomic scaffold supercont1.7, whole genome shotgun sequence</fullName>
    </submittedName>
</protein>
<evidence type="ECO:0000313" key="1">
    <source>
        <dbReference type="EMBL" id="KIX01843.1"/>
    </source>
</evidence>
<dbReference type="AlphaFoldDB" id="A0A0D2GU30"/>
<dbReference type="RefSeq" id="XP_013268979.1">
    <property type="nucleotide sequence ID" value="XM_013413525.1"/>
</dbReference>
<dbReference type="GeneID" id="25297641"/>
<proteinExistence type="predicted"/>
<dbReference type="Proteomes" id="UP000053617">
    <property type="component" value="Unassembled WGS sequence"/>
</dbReference>
<reference evidence="1 2" key="1">
    <citation type="submission" date="2015-01" db="EMBL/GenBank/DDBJ databases">
        <title>The Genome Sequence of Rhinocladiella mackenzie CBS 650.93.</title>
        <authorList>
            <consortium name="The Broad Institute Genomics Platform"/>
            <person name="Cuomo C."/>
            <person name="de Hoog S."/>
            <person name="Gorbushina A."/>
            <person name="Stielow B."/>
            <person name="Teixiera M."/>
            <person name="Abouelleil A."/>
            <person name="Chapman S.B."/>
            <person name="Priest M."/>
            <person name="Young S.K."/>
            <person name="Wortman J."/>
            <person name="Nusbaum C."/>
            <person name="Birren B."/>
        </authorList>
    </citation>
    <scope>NUCLEOTIDE SEQUENCE [LARGE SCALE GENOMIC DNA]</scope>
    <source>
        <strain evidence="1 2">CBS 650.93</strain>
    </source>
</reference>
<sequence>MARTYKKTSGPPGKKGVGWGSVVDFEALQSGGQKISGTTLLIAVDRKPRSEYIDLEKMGDLSH</sequence>
<keyword evidence="2" id="KW-1185">Reference proteome</keyword>
<accession>A0A0D2GU30</accession>
<name>A0A0D2GU30_9EURO</name>
<dbReference type="HOGENOM" id="CLU_2887016_0_0_1"/>
<organism evidence="1 2">
    <name type="scientific">Rhinocladiella mackenziei CBS 650.93</name>
    <dbReference type="NCBI Taxonomy" id="1442369"/>
    <lineage>
        <taxon>Eukaryota</taxon>
        <taxon>Fungi</taxon>
        <taxon>Dikarya</taxon>
        <taxon>Ascomycota</taxon>
        <taxon>Pezizomycotina</taxon>
        <taxon>Eurotiomycetes</taxon>
        <taxon>Chaetothyriomycetidae</taxon>
        <taxon>Chaetothyriales</taxon>
        <taxon>Herpotrichiellaceae</taxon>
        <taxon>Rhinocladiella</taxon>
    </lineage>
</organism>